<evidence type="ECO:0000313" key="1">
    <source>
        <dbReference type="EMBL" id="PFG45035.1"/>
    </source>
</evidence>
<protein>
    <submittedName>
        <fullName evidence="1">Uncharacterized protein</fullName>
    </submittedName>
</protein>
<dbReference type="Proteomes" id="UP000222106">
    <property type="component" value="Unassembled WGS sequence"/>
</dbReference>
<proteinExistence type="predicted"/>
<name>A0A2A9F3K4_9MICO</name>
<reference evidence="1 2" key="1">
    <citation type="submission" date="2017-10" db="EMBL/GenBank/DDBJ databases">
        <title>Sequencing the genomes of 1000 actinobacteria strains.</title>
        <authorList>
            <person name="Klenk H.-P."/>
        </authorList>
    </citation>
    <scope>NUCLEOTIDE SEQUENCE [LARGE SCALE GENOMIC DNA]</scope>
    <source>
        <strain evidence="1 2">DSM 21838</strain>
    </source>
</reference>
<dbReference type="AlphaFoldDB" id="A0A2A9F3K4"/>
<gene>
    <name evidence="1" type="ORF">ATJ97_0088</name>
</gene>
<keyword evidence="2" id="KW-1185">Reference proteome</keyword>
<evidence type="ECO:0000313" key="2">
    <source>
        <dbReference type="Proteomes" id="UP000222106"/>
    </source>
</evidence>
<sequence length="73" mass="8159">MITVEEVRMPKLDGRRVALRGRVAPDTHTRAVLAARERGLSLSDYLGMLIDRDTEGREITPSLQEELPLTKSA</sequence>
<dbReference type="EMBL" id="PDJI01000002">
    <property type="protein sequence ID" value="PFG45035.1"/>
    <property type="molecule type" value="Genomic_DNA"/>
</dbReference>
<accession>A0A2A9F3K4</accession>
<comment type="caution">
    <text evidence="1">The sequence shown here is derived from an EMBL/GenBank/DDBJ whole genome shotgun (WGS) entry which is preliminary data.</text>
</comment>
<organism evidence="1 2">
    <name type="scientific">Georgenia soli</name>
    <dbReference type="NCBI Taxonomy" id="638953"/>
    <lineage>
        <taxon>Bacteria</taxon>
        <taxon>Bacillati</taxon>
        <taxon>Actinomycetota</taxon>
        <taxon>Actinomycetes</taxon>
        <taxon>Micrococcales</taxon>
        <taxon>Bogoriellaceae</taxon>
        <taxon>Georgenia</taxon>
    </lineage>
</organism>